<organism evidence="1 2">
    <name type="scientific">Lactuca sativa</name>
    <name type="common">Garden lettuce</name>
    <dbReference type="NCBI Taxonomy" id="4236"/>
    <lineage>
        <taxon>Eukaryota</taxon>
        <taxon>Viridiplantae</taxon>
        <taxon>Streptophyta</taxon>
        <taxon>Embryophyta</taxon>
        <taxon>Tracheophyta</taxon>
        <taxon>Spermatophyta</taxon>
        <taxon>Magnoliopsida</taxon>
        <taxon>eudicotyledons</taxon>
        <taxon>Gunneridae</taxon>
        <taxon>Pentapetalae</taxon>
        <taxon>asterids</taxon>
        <taxon>campanulids</taxon>
        <taxon>Asterales</taxon>
        <taxon>Asteraceae</taxon>
        <taxon>Cichorioideae</taxon>
        <taxon>Cichorieae</taxon>
        <taxon>Lactucinae</taxon>
        <taxon>Lactuca</taxon>
    </lineage>
</organism>
<proteinExistence type="predicted"/>
<evidence type="ECO:0000313" key="1">
    <source>
        <dbReference type="EMBL" id="KAJ0228307.1"/>
    </source>
</evidence>
<dbReference type="PANTHER" id="PTHR31446:SF39">
    <property type="entry name" value="ACID PHOSPHATASE_VANADIUM-DEPENDENT HALOPEROXIDASE-RELATED PROTEIN"/>
    <property type="match status" value="1"/>
</dbReference>
<gene>
    <name evidence="1" type="ORF">LSAT_V11C100018480</name>
</gene>
<accession>A0A9R1WK83</accession>
<dbReference type="AlphaFoldDB" id="A0A9R1WK83"/>
<keyword evidence="2" id="KW-1185">Reference proteome</keyword>
<dbReference type="EMBL" id="NBSK02000001">
    <property type="protein sequence ID" value="KAJ0228307.1"/>
    <property type="molecule type" value="Genomic_DNA"/>
</dbReference>
<comment type="caution">
    <text evidence="1">The sequence shown here is derived from an EMBL/GenBank/DDBJ whole genome shotgun (WGS) entry which is preliminary data.</text>
</comment>
<dbReference type="PANTHER" id="PTHR31446">
    <property type="entry name" value="ACID PHOSPHATASE/VANADIUM-DEPENDENT HALOPEROXIDASE-RELATED PROTEIN"/>
    <property type="match status" value="1"/>
</dbReference>
<evidence type="ECO:0000313" key="2">
    <source>
        <dbReference type="Proteomes" id="UP000235145"/>
    </source>
</evidence>
<name>A0A9R1WK83_LACSA</name>
<dbReference type="Proteomes" id="UP000235145">
    <property type="component" value="Unassembled WGS sequence"/>
</dbReference>
<dbReference type="Pfam" id="PF02681">
    <property type="entry name" value="DUF212"/>
    <property type="match status" value="1"/>
</dbReference>
<sequence>MRKHSEISDGRDGNREMLHKRITSSISWNEFSEWDIEQLVGSGGMPSSHSATVTALAATVGFLDGIGGTKFAIAIVLAFIV</sequence>
<protein>
    <submittedName>
        <fullName evidence="1">Uncharacterized protein</fullName>
    </submittedName>
</protein>
<reference evidence="1 2" key="1">
    <citation type="journal article" date="2017" name="Nat. Commun.">
        <title>Genome assembly with in vitro proximity ligation data and whole-genome triplication in lettuce.</title>
        <authorList>
            <person name="Reyes-Chin-Wo S."/>
            <person name="Wang Z."/>
            <person name="Yang X."/>
            <person name="Kozik A."/>
            <person name="Arikit S."/>
            <person name="Song C."/>
            <person name="Xia L."/>
            <person name="Froenicke L."/>
            <person name="Lavelle D.O."/>
            <person name="Truco M.J."/>
            <person name="Xia R."/>
            <person name="Zhu S."/>
            <person name="Xu C."/>
            <person name="Xu H."/>
            <person name="Xu X."/>
            <person name="Cox K."/>
            <person name="Korf I."/>
            <person name="Meyers B.C."/>
            <person name="Michelmore R.W."/>
        </authorList>
    </citation>
    <scope>NUCLEOTIDE SEQUENCE [LARGE SCALE GENOMIC DNA]</scope>
    <source>
        <strain evidence="2">cv. Salinas</strain>
        <tissue evidence="1">Seedlings</tissue>
    </source>
</reference>
<dbReference type="InterPro" id="IPR003832">
    <property type="entry name" value="DUF212"/>
</dbReference>